<evidence type="ECO:0000256" key="1">
    <source>
        <dbReference type="SAM" id="MobiDB-lite"/>
    </source>
</evidence>
<keyword evidence="3" id="KW-1185">Reference proteome</keyword>
<dbReference type="AlphaFoldDB" id="A0A388JKR3"/>
<accession>A0A388JKR3</accession>
<dbReference type="EMBL" id="BFEA01004268">
    <property type="protein sequence ID" value="GBG46713.1"/>
    <property type="molecule type" value="Genomic_DNA"/>
</dbReference>
<dbReference type="Proteomes" id="UP000265515">
    <property type="component" value="Unassembled WGS sequence"/>
</dbReference>
<evidence type="ECO:0000313" key="2">
    <source>
        <dbReference type="EMBL" id="GBG46713.1"/>
    </source>
</evidence>
<organism evidence="2 3">
    <name type="scientific">Chara braunii</name>
    <name type="common">Braun's stonewort</name>
    <dbReference type="NCBI Taxonomy" id="69332"/>
    <lineage>
        <taxon>Eukaryota</taxon>
        <taxon>Viridiplantae</taxon>
        <taxon>Streptophyta</taxon>
        <taxon>Charophyceae</taxon>
        <taxon>Charales</taxon>
        <taxon>Characeae</taxon>
        <taxon>Chara</taxon>
    </lineage>
</organism>
<feature type="region of interest" description="Disordered" evidence="1">
    <location>
        <begin position="80"/>
        <end position="146"/>
    </location>
</feature>
<sequence length="297" mass="31285">GNGSEEYKSTKRTATLDQIWTSKKARHGFSPVEDVHGRFRSSADPSCKDGSDACLVGGNFQKAGRVPTADVVSRSIAYGGSDGCFGRDISSRPPPSSSPSSSGNCAHTGISNGLGARQGDGSCRVTTAPAEKMVKPSEAVKPAEGTGSRLWQFKSVGTSGEQIAKGGARALRSSSGVDVQSDVAVLGKRRSESERMLREKEGNRLEALYRDRNGLIGQTTCPWVVDRSSSDRDRDVAALARDKGTIVEGWRGRNAQEGGSNDRSLGGGGCGGRGQPTERSPEEWNKNRSKTAPLGPG</sequence>
<comment type="caution">
    <text evidence="2">The sequence shown here is derived from an EMBL/GenBank/DDBJ whole genome shotgun (WGS) entry which is preliminary data.</text>
</comment>
<feature type="non-terminal residue" evidence="2">
    <location>
        <position position="1"/>
    </location>
</feature>
<gene>
    <name evidence="2" type="ORF">CBR_g80187</name>
</gene>
<proteinExistence type="predicted"/>
<name>A0A388JKR3_CHABU</name>
<reference evidence="2 3" key="1">
    <citation type="journal article" date="2018" name="Cell">
        <title>The Chara Genome: Secondary Complexity and Implications for Plant Terrestrialization.</title>
        <authorList>
            <person name="Nishiyama T."/>
            <person name="Sakayama H."/>
            <person name="Vries J.D."/>
            <person name="Buschmann H."/>
            <person name="Saint-Marcoux D."/>
            <person name="Ullrich K.K."/>
            <person name="Haas F.B."/>
            <person name="Vanderstraeten L."/>
            <person name="Becker D."/>
            <person name="Lang D."/>
            <person name="Vosolsobe S."/>
            <person name="Rombauts S."/>
            <person name="Wilhelmsson P.K.I."/>
            <person name="Janitza P."/>
            <person name="Kern R."/>
            <person name="Heyl A."/>
            <person name="Rumpler F."/>
            <person name="Villalobos L.I.A.C."/>
            <person name="Clay J.M."/>
            <person name="Skokan R."/>
            <person name="Toyoda A."/>
            <person name="Suzuki Y."/>
            <person name="Kagoshima H."/>
            <person name="Schijlen E."/>
            <person name="Tajeshwar N."/>
            <person name="Catarino B."/>
            <person name="Hetherington A.J."/>
            <person name="Saltykova A."/>
            <person name="Bonnot C."/>
            <person name="Breuninger H."/>
            <person name="Symeonidi A."/>
            <person name="Radhakrishnan G.V."/>
            <person name="Van Nieuwerburgh F."/>
            <person name="Deforce D."/>
            <person name="Chang C."/>
            <person name="Karol K.G."/>
            <person name="Hedrich R."/>
            <person name="Ulvskov P."/>
            <person name="Glockner G."/>
            <person name="Delwiche C.F."/>
            <person name="Petrasek J."/>
            <person name="Van de Peer Y."/>
            <person name="Friml J."/>
            <person name="Beilby M."/>
            <person name="Dolan L."/>
            <person name="Kohara Y."/>
            <person name="Sugano S."/>
            <person name="Fujiyama A."/>
            <person name="Delaux P.-M."/>
            <person name="Quint M."/>
            <person name="TheiBen G."/>
            <person name="Hagemann M."/>
            <person name="Harholt J."/>
            <person name="Dunand C."/>
            <person name="Zachgo S."/>
            <person name="Langdale J."/>
            <person name="Maumus F."/>
            <person name="Straeten D.V.D."/>
            <person name="Gould S.B."/>
            <person name="Rensing S.A."/>
        </authorList>
    </citation>
    <scope>NUCLEOTIDE SEQUENCE [LARGE SCALE GENOMIC DNA]</scope>
    <source>
        <strain evidence="2 3">S276</strain>
    </source>
</reference>
<feature type="region of interest" description="Disordered" evidence="1">
    <location>
        <begin position="241"/>
        <end position="297"/>
    </location>
</feature>
<protein>
    <submittedName>
        <fullName evidence="2">Uncharacterized protein</fullName>
    </submittedName>
</protein>
<evidence type="ECO:0000313" key="3">
    <source>
        <dbReference type="Proteomes" id="UP000265515"/>
    </source>
</evidence>
<dbReference type="Gramene" id="GBG46713">
    <property type="protein sequence ID" value="GBG46713"/>
    <property type="gene ID" value="CBR_g80187"/>
</dbReference>
<feature type="compositionally biased region" description="Gly residues" evidence="1">
    <location>
        <begin position="265"/>
        <end position="274"/>
    </location>
</feature>